<keyword evidence="3" id="KW-1185">Reference proteome</keyword>
<evidence type="ECO:0008006" key="4">
    <source>
        <dbReference type="Google" id="ProtNLM"/>
    </source>
</evidence>
<feature type="transmembrane region" description="Helical" evidence="1">
    <location>
        <begin position="67"/>
        <end position="84"/>
    </location>
</feature>
<gene>
    <name evidence="2" type="ORF">SAMN05421855_103166</name>
</gene>
<feature type="transmembrane region" description="Helical" evidence="1">
    <location>
        <begin position="188"/>
        <end position="208"/>
    </location>
</feature>
<keyword evidence="1" id="KW-0472">Membrane</keyword>
<keyword evidence="1" id="KW-0812">Transmembrane</keyword>
<protein>
    <recommendedName>
        <fullName evidence="4">YhhN-like protein</fullName>
    </recommendedName>
</protein>
<keyword evidence="1" id="KW-1133">Transmembrane helix</keyword>
<organism evidence="2 3">
    <name type="scientific">Ulvibacter litoralis</name>
    <dbReference type="NCBI Taxonomy" id="227084"/>
    <lineage>
        <taxon>Bacteria</taxon>
        <taxon>Pseudomonadati</taxon>
        <taxon>Bacteroidota</taxon>
        <taxon>Flavobacteriia</taxon>
        <taxon>Flavobacteriales</taxon>
        <taxon>Flavobacteriaceae</taxon>
        <taxon>Ulvibacter</taxon>
    </lineage>
</organism>
<feature type="transmembrane region" description="Helical" evidence="1">
    <location>
        <begin position="155"/>
        <end position="176"/>
    </location>
</feature>
<dbReference type="RefSeq" id="WP_093144224.1">
    <property type="nucleotide sequence ID" value="NZ_FNBA01000003.1"/>
</dbReference>
<name>A0A1G7GJ21_9FLAO</name>
<proteinExistence type="predicted"/>
<feature type="transmembrane region" description="Helical" evidence="1">
    <location>
        <begin position="96"/>
        <end position="115"/>
    </location>
</feature>
<dbReference type="Proteomes" id="UP000199321">
    <property type="component" value="Unassembled WGS sequence"/>
</dbReference>
<feature type="transmembrane region" description="Helical" evidence="1">
    <location>
        <begin position="40"/>
        <end position="61"/>
    </location>
</feature>
<sequence length="216" mass="25078">MGTKSMNATFLPYSIPIIELIAVIFATVHFKKYAASNERYFLYFLWFTFLIDVTGTILNHFSIDNKLVYEVFTIGSFLFYFYWFNTILKNKTFKRIAKFSAIMFLGVTLIAYILPSYGGQGYAFVTGAICILLLTFLHLFQLLRGDEILVVKYKLSFWITTALLLFYVGIIPLILLSQYLNVEGASRTVIFISLNIILYGCYIIGFIWTKKKYNRF</sequence>
<evidence type="ECO:0000256" key="1">
    <source>
        <dbReference type="SAM" id="Phobius"/>
    </source>
</evidence>
<dbReference type="EMBL" id="FNBA01000003">
    <property type="protein sequence ID" value="SDE88073.1"/>
    <property type="molecule type" value="Genomic_DNA"/>
</dbReference>
<accession>A0A1G7GJ21</accession>
<reference evidence="2 3" key="1">
    <citation type="submission" date="2016-10" db="EMBL/GenBank/DDBJ databases">
        <authorList>
            <person name="de Groot N.N."/>
        </authorList>
    </citation>
    <scope>NUCLEOTIDE SEQUENCE [LARGE SCALE GENOMIC DNA]</scope>
    <source>
        <strain evidence="2 3">DSM 16195</strain>
    </source>
</reference>
<dbReference type="AlphaFoldDB" id="A0A1G7GJ21"/>
<feature type="transmembrane region" description="Helical" evidence="1">
    <location>
        <begin position="121"/>
        <end position="143"/>
    </location>
</feature>
<dbReference type="STRING" id="227084.SAMN05421855_103166"/>
<evidence type="ECO:0000313" key="2">
    <source>
        <dbReference type="EMBL" id="SDE88073.1"/>
    </source>
</evidence>
<evidence type="ECO:0000313" key="3">
    <source>
        <dbReference type="Proteomes" id="UP000199321"/>
    </source>
</evidence>
<feature type="transmembrane region" description="Helical" evidence="1">
    <location>
        <begin position="6"/>
        <end position="28"/>
    </location>
</feature>